<dbReference type="KEGG" id="acp:A2cp1_1623"/>
<evidence type="ECO:0000256" key="1">
    <source>
        <dbReference type="SAM" id="SignalP"/>
    </source>
</evidence>
<protein>
    <submittedName>
        <fullName evidence="2">Uncharacterized protein</fullName>
    </submittedName>
</protein>
<gene>
    <name evidence="2" type="ordered locus">A2cp1_1623</name>
</gene>
<organism evidence="2 3">
    <name type="scientific">Anaeromyxobacter dehalogenans (strain ATCC BAA-258 / DSM 21875 / 2CP-1)</name>
    <dbReference type="NCBI Taxonomy" id="455488"/>
    <lineage>
        <taxon>Bacteria</taxon>
        <taxon>Pseudomonadati</taxon>
        <taxon>Myxococcota</taxon>
        <taxon>Myxococcia</taxon>
        <taxon>Myxococcales</taxon>
        <taxon>Cystobacterineae</taxon>
        <taxon>Anaeromyxobacteraceae</taxon>
        <taxon>Anaeromyxobacter</taxon>
    </lineage>
</organism>
<dbReference type="RefSeq" id="WP_012632895.1">
    <property type="nucleotide sequence ID" value="NC_011891.1"/>
</dbReference>
<proteinExistence type="predicted"/>
<reference evidence="2" key="1">
    <citation type="submission" date="2009-01" db="EMBL/GenBank/DDBJ databases">
        <title>Complete sequence of Anaeromyxobacter dehalogenans 2CP-1.</title>
        <authorList>
            <consortium name="US DOE Joint Genome Institute"/>
            <person name="Lucas S."/>
            <person name="Copeland A."/>
            <person name="Lapidus A."/>
            <person name="Glavina del Rio T."/>
            <person name="Dalin E."/>
            <person name="Tice H."/>
            <person name="Bruce D."/>
            <person name="Goodwin L."/>
            <person name="Pitluck S."/>
            <person name="Saunders E."/>
            <person name="Brettin T."/>
            <person name="Detter J.C."/>
            <person name="Han C."/>
            <person name="Larimer F."/>
            <person name="Land M."/>
            <person name="Hauser L."/>
            <person name="Kyrpides N."/>
            <person name="Ovchinnikova G."/>
            <person name="Beliaev A.S."/>
            <person name="Richardson P."/>
        </authorList>
    </citation>
    <scope>NUCLEOTIDE SEQUENCE</scope>
    <source>
        <strain evidence="2">2CP-1</strain>
    </source>
</reference>
<keyword evidence="1" id="KW-0732">Signal</keyword>
<evidence type="ECO:0000313" key="2">
    <source>
        <dbReference type="EMBL" id="ACL64967.1"/>
    </source>
</evidence>
<evidence type="ECO:0000313" key="3">
    <source>
        <dbReference type="Proteomes" id="UP000007089"/>
    </source>
</evidence>
<keyword evidence="3" id="KW-1185">Reference proteome</keyword>
<name>B8J5M0_ANAD2</name>
<accession>B8J5M0</accession>
<feature type="signal peptide" evidence="1">
    <location>
        <begin position="1"/>
        <end position="22"/>
    </location>
</feature>
<dbReference type="HOGENOM" id="CLU_2462358_0_0_7"/>
<dbReference type="EMBL" id="CP001359">
    <property type="protein sequence ID" value="ACL64967.1"/>
    <property type="molecule type" value="Genomic_DNA"/>
</dbReference>
<dbReference type="Proteomes" id="UP000007089">
    <property type="component" value="Chromosome"/>
</dbReference>
<feature type="chain" id="PRO_5002875119" evidence="1">
    <location>
        <begin position="23"/>
        <end position="87"/>
    </location>
</feature>
<sequence>MRALLAAGLALFLVFAAGGHHAHAPGPHGADHCAVCAVRSADVAHTETPDVAPRPVVEDVVEPARGLAPVLGAPLGAVPGQSPPRNA</sequence>
<dbReference type="AlphaFoldDB" id="B8J5M0"/>